<gene>
    <name evidence="1" type="ORF">NE686_17475</name>
</gene>
<comment type="caution">
    <text evidence="1">The sequence shown here is derived from an EMBL/GenBank/DDBJ whole genome shotgun (WGS) entry which is preliminary data.</text>
</comment>
<reference evidence="1 2" key="1">
    <citation type="submission" date="2022-06" db="EMBL/GenBank/DDBJ databases">
        <title>Isolation of gut microbiota from human fecal samples.</title>
        <authorList>
            <person name="Pamer E.G."/>
            <person name="Barat B."/>
            <person name="Waligurski E."/>
            <person name="Medina S."/>
            <person name="Paddock L."/>
            <person name="Mostad J."/>
        </authorList>
    </citation>
    <scope>NUCLEOTIDE SEQUENCE [LARGE SCALE GENOMIC DNA]</scope>
    <source>
        <strain evidence="1 2">DFI.7.95</strain>
    </source>
</reference>
<dbReference type="RefSeq" id="WP_256312487.1">
    <property type="nucleotide sequence ID" value="NZ_JANGAC010000016.1"/>
</dbReference>
<protein>
    <recommendedName>
        <fullName evidence="3">Large polyvalent protein associated domain-containing protein</fullName>
    </recommendedName>
</protein>
<evidence type="ECO:0008006" key="3">
    <source>
        <dbReference type="Google" id="ProtNLM"/>
    </source>
</evidence>
<accession>A0ABT1SEI5</accession>
<proteinExistence type="predicted"/>
<keyword evidence="2" id="KW-1185">Reference proteome</keyword>
<evidence type="ECO:0000313" key="1">
    <source>
        <dbReference type="EMBL" id="MCQ4924896.1"/>
    </source>
</evidence>
<name>A0ABT1SEI5_9FIRM</name>
<dbReference type="Proteomes" id="UP001524478">
    <property type="component" value="Unassembled WGS sequence"/>
</dbReference>
<dbReference type="EMBL" id="JANGAC010000016">
    <property type="protein sequence ID" value="MCQ4924896.1"/>
    <property type="molecule type" value="Genomic_DNA"/>
</dbReference>
<organism evidence="1 2">
    <name type="scientific">Tissierella carlieri</name>
    <dbReference type="NCBI Taxonomy" id="689904"/>
    <lineage>
        <taxon>Bacteria</taxon>
        <taxon>Bacillati</taxon>
        <taxon>Bacillota</taxon>
        <taxon>Tissierellia</taxon>
        <taxon>Tissierellales</taxon>
        <taxon>Tissierellaceae</taxon>
        <taxon>Tissierella</taxon>
    </lineage>
</organism>
<evidence type="ECO:0000313" key="2">
    <source>
        <dbReference type="Proteomes" id="UP001524478"/>
    </source>
</evidence>
<sequence length="345" mass="40353">MEFNFTKKGLNFKFRNPKLDKYDMLVLEHKIEGIKESKNNDGYYANAEFSKSKKAITFVGVKIGEEEINGVYLPDDIYDKLVKIEDEFREKRNALINNITDNIIDGKILIDFKIVGCDYPHYQPWIRNIPEELKGQEQKIIEKAIKAYHERLGKTIWISNSCDYLERKLKKSIFRRQELMETMVGPRFNKETQEYYDYKEDVVTGFEMKLSSLINAEEIKAQVEKERKKEEEINKIRNSLTIEIIDKGKERGSDGSDYYVKVKLTDPLTGECLKFNCRNIFDFGYVVNPDYMIAKGIDGGIVNNGKWETFESGKGWIPVRDLTEFERKCIDYLNKFPPVSTGIRL</sequence>